<proteinExistence type="predicted"/>
<evidence type="ECO:0000256" key="1">
    <source>
        <dbReference type="SAM" id="MobiDB-lite"/>
    </source>
</evidence>
<organism evidence="2 3">
    <name type="scientific">Trifolium medium</name>
    <dbReference type="NCBI Taxonomy" id="97028"/>
    <lineage>
        <taxon>Eukaryota</taxon>
        <taxon>Viridiplantae</taxon>
        <taxon>Streptophyta</taxon>
        <taxon>Embryophyta</taxon>
        <taxon>Tracheophyta</taxon>
        <taxon>Spermatophyta</taxon>
        <taxon>Magnoliopsida</taxon>
        <taxon>eudicotyledons</taxon>
        <taxon>Gunneridae</taxon>
        <taxon>Pentapetalae</taxon>
        <taxon>rosids</taxon>
        <taxon>fabids</taxon>
        <taxon>Fabales</taxon>
        <taxon>Fabaceae</taxon>
        <taxon>Papilionoideae</taxon>
        <taxon>50 kb inversion clade</taxon>
        <taxon>NPAAA clade</taxon>
        <taxon>Hologalegina</taxon>
        <taxon>IRL clade</taxon>
        <taxon>Trifolieae</taxon>
        <taxon>Trifolium</taxon>
    </lineage>
</organism>
<keyword evidence="3" id="KW-1185">Reference proteome</keyword>
<dbReference type="Proteomes" id="UP000265520">
    <property type="component" value="Unassembled WGS sequence"/>
</dbReference>
<evidence type="ECO:0000313" key="2">
    <source>
        <dbReference type="EMBL" id="MCI91710.1"/>
    </source>
</evidence>
<feature type="region of interest" description="Disordered" evidence="1">
    <location>
        <begin position="1"/>
        <end position="46"/>
    </location>
</feature>
<feature type="non-terminal residue" evidence="2">
    <location>
        <position position="46"/>
    </location>
</feature>
<dbReference type="EMBL" id="LXQA011280567">
    <property type="protein sequence ID" value="MCI91710.1"/>
    <property type="molecule type" value="Genomic_DNA"/>
</dbReference>
<comment type="caution">
    <text evidence="2">The sequence shown here is derived from an EMBL/GenBank/DDBJ whole genome shotgun (WGS) entry which is preliminary data.</text>
</comment>
<feature type="compositionally biased region" description="Basic and acidic residues" evidence="1">
    <location>
        <begin position="30"/>
        <end position="46"/>
    </location>
</feature>
<dbReference type="AlphaFoldDB" id="A0A392VZ23"/>
<sequence length="46" mass="5282">MIANKDLRNGVADSDGETSRNKLSRPNFEPNKRYPDDKDVVFLRDS</sequence>
<evidence type="ECO:0000313" key="3">
    <source>
        <dbReference type="Proteomes" id="UP000265520"/>
    </source>
</evidence>
<name>A0A392VZ23_9FABA</name>
<protein>
    <submittedName>
        <fullName evidence="2">Protein OBERON 3-like</fullName>
    </submittedName>
</protein>
<accession>A0A392VZ23</accession>
<reference evidence="2 3" key="1">
    <citation type="journal article" date="2018" name="Front. Plant Sci.">
        <title>Red Clover (Trifolium pratense) and Zigzag Clover (T. medium) - A Picture of Genomic Similarities and Differences.</title>
        <authorList>
            <person name="Dluhosova J."/>
            <person name="Istvanek J."/>
            <person name="Nedelnik J."/>
            <person name="Repkova J."/>
        </authorList>
    </citation>
    <scope>NUCLEOTIDE SEQUENCE [LARGE SCALE GENOMIC DNA]</scope>
    <source>
        <strain evidence="3">cv. 10/8</strain>
        <tissue evidence="2">Leaf</tissue>
    </source>
</reference>